<evidence type="ECO:0000256" key="5">
    <source>
        <dbReference type="ARBA" id="ARBA00023054"/>
    </source>
</evidence>
<dbReference type="GeneTree" id="ENSGT00940000157052"/>
<evidence type="ECO:0000313" key="11">
    <source>
        <dbReference type="Proteomes" id="UP000694406"/>
    </source>
</evidence>
<keyword evidence="3" id="KW-0963">Cytoplasm</keyword>
<evidence type="ECO:0000256" key="8">
    <source>
        <dbReference type="SAM" id="MobiDB-lite"/>
    </source>
</evidence>
<dbReference type="PANTHER" id="PTHR13924:SF11">
    <property type="entry name" value="TRANSFORMING ACIDIC COILED-COIL-CONTAINING PROTEIN 2"/>
    <property type="match status" value="1"/>
</dbReference>
<feature type="compositionally biased region" description="Polar residues" evidence="8">
    <location>
        <begin position="304"/>
        <end position="315"/>
    </location>
</feature>
<comment type="similarity">
    <text evidence="2">Belongs to the TACC family.</text>
</comment>
<comment type="subcellular location">
    <subcellularLocation>
        <location evidence="1">Cytoplasm</location>
        <location evidence="1">Cytoskeleton</location>
    </subcellularLocation>
</comment>
<proteinExistence type="inferred from homology"/>
<feature type="region of interest" description="Disordered" evidence="8">
    <location>
        <begin position="263"/>
        <end position="290"/>
    </location>
</feature>
<dbReference type="Pfam" id="PF05010">
    <property type="entry name" value="TACC_C"/>
    <property type="match status" value="1"/>
</dbReference>
<dbReference type="Ensembl" id="ENSLLTT00000004338.1">
    <property type="protein sequence ID" value="ENSLLTP00000004170.1"/>
    <property type="gene ID" value="ENSLLTG00000003119.1"/>
</dbReference>
<feature type="compositionally biased region" description="Polar residues" evidence="8">
    <location>
        <begin position="272"/>
        <end position="290"/>
    </location>
</feature>
<evidence type="ECO:0000256" key="4">
    <source>
        <dbReference type="ARBA" id="ARBA00022553"/>
    </source>
</evidence>
<feature type="region of interest" description="Disordered" evidence="8">
    <location>
        <begin position="303"/>
        <end position="337"/>
    </location>
</feature>
<keyword evidence="5 7" id="KW-0175">Coiled coil</keyword>
<feature type="compositionally biased region" description="Low complexity" evidence="8">
    <location>
        <begin position="18"/>
        <end position="31"/>
    </location>
</feature>
<evidence type="ECO:0000256" key="6">
    <source>
        <dbReference type="ARBA" id="ARBA00023212"/>
    </source>
</evidence>
<reference evidence="10" key="1">
    <citation type="submission" date="2025-08" db="UniProtKB">
        <authorList>
            <consortium name="Ensembl"/>
        </authorList>
    </citation>
    <scope>IDENTIFICATION</scope>
</reference>
<name>A0A8C5RJQ3_LATLA</name>
<protein>
    <recommendedName>
        <fullName evidence="9">Transforming acidic coiled-coil-containing protein C-terminal domain-containing protein</fullName>
    </recommendedName>
</protein>
<feature type="compositionally biased region" description="Polar residues" evidence="8">
    <location>
        <begin position="52"/>
        <end position="75"/>
    </location>
</feature>
<dbReference type="GO" id="GO:0005856">
    <property type="term" value="C:cytoskeleton"/>
    <property type="evidence" value="ECO:0007669"/>
    <property type="project" value="UniProtKB-SubCell"/>
</dbReference>
<evidence type="ECO:0000256" key="3">
    <source>
        <dbReference type="ARBA" id="ARBA00022490"/>
    </source>
</evidence>
<dbReference type="GO" id="GO:0007052">
    <property type="term" value="P:mitotic spindle organization"/>
    <property type="evidence" value="ECO:0007669"/>
    <property type="project" value="InterPro"/>
</dbReference>
<keyword evidence="11" id="KW-1185">Reference proteome</keyword>
<evidence type="ECO:0000313" key="10">
    <source>
        <dbReference type="Ensembl" id="ENSLLTP00000004170.1"/>
    </source>
</evidence>
<accession>A0A8C5RJQ3</accession>
<feature type="domain" description="Transforming acidic coiled-coil-containing protein C-terminal" evidence="9">
    <location>
        <begin position="364"/>
        <end position="564"/>
    </location>
</feature>
<organism evidence="10 11">
    <name type="scientific">Laticauda laticaudata</name>
    <name type="common">Blue-ringed sea krait</name>
    <name type="synonym">Blue-lipped sea krait</name>
    <dbReference type="NCBI Taxonomy" id="8630"/>
    <lineage>
        <taxon>Eukaryota</taxon>
        <taxon>Metazoa</taxon>
        <taxon>Chordata</taxon>
        <taxon>Craniata</taxon>
        <taxon>Vertebrata</taxon>
        <taxon>Euteleostomi</taxon>
        <taxon>Lepidosauria</taxon>
        <taxon>Squamata</taxon>
        <taxon>Bifurcata</taxon>
        <taxon>Unidentata</taxon>
        <taxon>Episquamata</taxon>
        <taxon>Toxicofera</taxon>
        <taxon>Serpentes</taxon>
        <taxon>Colubroidea</taxon>
        <taxon>Elapidae</taxon>
        <taxon>Laticaudinae</taxon>
        <taxon>Laticauda</taxon>
    </lineage>
</organism>
<dbReference type="GO" id="GO:0021987">
    <property type="term" value="P:cerebral cortex development"/>
    <property type="evidence" value="ECO:0007669"/>
    <property type="project" value="TreeGrafter"/>
</dbReference>
<dbReference type="AlphaFoldDB" id="A0A8C5RJQ3"/>
<dbReference type="GO" id="GO:0005737">
    <property type="term" value="C:cytoplasm"/>
    <property type="evidence" value="ECO:0007669"/>
    <property type="project" value="TreeGrafter"/>
</dbReference>
<evidence type="ECO:0000256" key="2">
    <source>
        <dbReference type="ARBA" id="ARBA00009423"/>
    </source>
</evidence>
<dbReference type="GO" id="GO:0007097">
    <property type="term" value="P:nuclear migration"/>
    <property type="evidence" value="ECO:0007669"/>
    <property type="project" value="TreeGrafter"/>
</dbReference>
<dbReference type="FunFam" id="1.20.5.1700:FF:000001">
    <property type="entry name" value="Transforming acidic coiled-coil-containing protein 1 isoform 2"/>
    <property type="match status" value="1"/>
</dbReference>
<reference evidence="10" key="2">
    <citation type="submission" date="2025-09" db="UniProtKB">
        <authorList>
            <consortium name="Ensembl"/>
        </authorList>
    </citation>
    <scope>IDENTIFICATION</scope>
</reference>
<dbReference type="InterPro" id="IPR039915">
    <property type="entry name" value="TACC"/>
</dbReference>
<keyword evidence="4" id="KW-0597">Phosphoprotein</keyword>
<dbReference type="Proteomes" id="UP000694406">
    <property type="component" value="Unplaced"/>
</dbReference>
<dbReference type="InterPro" id="IPR007707">
    <property type="entry name" value="TACC_C"/>
</dbReference>
<evidence type="ECO:0000256" key="1">
    <source>
        <dbReference type="ARBA" id="ARBA00004245"/>
    </source>
</evidence>
<dbReference type="Gene3D" id="1.20.5.1700">
    <property type="match status" value="1"/>
</dbReference>
<feature type="coiled-coil region" evidence="7">
    <location>
        <begin position="380"/>
        <end position="566"/>
    </location>
</feature>
<evidence type="ECO:0000259" key="9">
    <source>
        <dbReference type="Pfam" id="PF05010"/>
    </source>
</evidence>
<sequence length="570" mass="64343">MPLRRPKTKKIGEKLDNTPTSPTKTPSEPSEIPASKGSYTFDIDKWDDPNFNPFSSTCKMQDSPKLPQQTTTTYNFDPEISEDSLDPFKPSPKVANSPTQPPASFEISANVNEINGSEGDGLNKPAKKKKTPLKTDTFRVKKSPKRSPLSDAPSQESMALPTTETPSVVSTVVHATDEEKLASSVGNQKWTCMTVDLDKQDYPQPSDLTTFVNETKFRSPTEELEYGNTYEIEYMEKIGSSIDDDGQTKQSLYLMFNAQQESPIKSPPVRLSDSTTPCSGSSLEETESQLPCSIKLQHPASRSLVANQESSVQSSDKTKELESVSIGSASDNIRDPAGDALISKNALYSRISSSEGENVSSLLYKQQDLDTTLRVTREEIIAKERMISEWKEKYEESRREVMEMRKIVSEYEKTIAQMIEDEQREKSMSHHTVQQLIIEKEQALADLNSVEKSLADLFRRYEKMKEVLEGFRKNEEVLKKCAQEYLSRVKKEEQRYQALKVHAEEKLDRANAEIAQVRGKAQQEQAAYQASLRKEQLKVDALERTLEQKNKEIEELTKICDELIAKMGKS</sequence>
<evidence type="ECO:0000256" key="7">
    <source>
        <dbReference type="SAM" id="Coils"/>
    </source>
</evidence>
<keyword evidence="6" id="KW-0206">Cytoskeleton</keyword>
<feature type="region of interest" description="Disordered" evidence="8">
    <location>
        <begin position="1"/>
        <end position="167"/>
    </location>
</feature>
<dbReference type="PANTHER" id="PTHR13924">
    <property type="entry name" value="TRANSFORMING ACIDIC COILED-COIL CONTAINING PROTEIN 1/2"/>
    <property type="match status" value="1"/>
</dbReference>